<keyword evidence="1" id="KW-0614">Plasmid</keyword>
<reference evidence="1 2" key="1">
    <citation type="submission" date="2022-02" db="EMBL/GenBank/DDBJ databases">
        <title>Shinella B3.7 sp. nov., isolated from Sediment (Zhairuo Island).</title>
        <authorList>
            <person name="Chen G."/>
        </authorList>
    </citation>
    <scope>NUCLEOTIDE SEQUENCE [LARGE SCALE GENOMIC DNA]</scope>
    <source>
        <strain evidence="1 2">B3.7</strain>
        <plasmid evidence="1">unnamed</plasmid>
    </source>
</reference>
<dbReference type="EMBL" id="JAKVIN010000018">
    <property type="protein sequence ID" value="MCJ8152103.1"/>
    <property type="molecule type" value="Genomic_DNA"/>
</dbReference>
<accession>A0ABT0CU03</accession>
<proteinExistence type="predicted"/>
<organism evidence="1 2">
    <name type="scientific">Shinella sedimenti</name>
    <dbReference type="NCBI Taxonomy" id="2919913"/>
    <lineage>
        <taxon>Bacteria</taxon>
        <taxon>Pseudomonadati</taxon>
        <taxon>Pseudomonadota</taxon>
        <taxon>Alphaproteobacteria</taxon>
        <taxon>Hyphomicrobiales</taxon>
        <taxon>Rhizobiaceae</taxon>
        <taxon>Shinella</taxon>
    </lineage>
</organism>
<dbReference type="RefSeq" id="WP_241605920.1">
    <property type="nucleotide sequence ID" value="NZ_JAKVIN010000018.1"/>
</dbReference>
<protein>
    <submittedName>
        <fullName evidence="1">Uncharacterized protein</fullName>
    </submittedName>
</protein>
<sequence>MVTTDNGVNLDYMDVGHAIVPQHYALLVDDTSFDALHDRLGKRILPYWADFVIQTIT</sequence>
<dbReference type="Proteomes" id="UP001201844">
    <property type="component" value="Unassembled WGS sequence"/>
</dbReference>
<evidence type="ECO:0000313" key="2">
    <source>
        <dbReference type="Proteomes" id="UP001201844"/>
    </source>
</evidence>
<comment type="caution">
    <text evidence="1">The sequence shown here is derived from an EMBL/GenBank/DDBJ whole genome shotgun (WGS) entry which is preliminary data.</text>
</comment>
<name>A0ABT0CU03_9HYPH</name>
<keyword evidence="2" id="KW-1185">Reference proteome</keyword>
<evidence type="ECO:0000313" key="1">
    <source>
        <dbReference type="EMBL" id="MCJ8152103.1"/>
    </source>
</evidence>
<gene>
    <name evidence="1" type="ORF">MKI86_23535</name>
</gene>
<geneLocation type="plasmid" evidence="1">
    <name>unnamed</name>
</geneLocation>